<evidence type="ECO:0000313" key="1">
    <source>
        <dbReference type="EMBL" id="GAO31155.1"/>
    </source>
</evidence>
<proteinExistence type="predicted"/>
<gene>
    <name evidence="1" type="ORF">JCM15548_13492</name>
</gene>
<keyword evidence="2" id="KW-1185">Reference proteome</keyword>
<protein>
    <submittedName>
        <fullName evidence="1">Uncharacterized protein</fullName>
    </submittedName>
</protein>
<accession>A0A0E9M205</accession>
<evidence type="ECO:0000313" key="2">
    <source>
        <dbReference type="Proteomes" id="UP000032900"/>
    </source>
</evidence>
<reference evidence="1 2" key="1">
    <citation type="journal article" date="2015" name="Microbes Environ.">
        <title>Distribution and evolution of nitrogen fixation genes in the phylum bacteroidetes.</title>
        <authorList>
            <person name="Inoue J."/>
            <person name="Oshima K."/>
            <person name="Suda W."/>
            <person name="Sakamoto M."/>
            <person name="Iino T."/>
            <person name="Noda S."/>
            <person name="Hongoh Y."/>
            <person name="Hattori M."/>
            <person name="Ohkuma M."/>
        </authorList>
    </citation>
    <scope>NUCLEOTIDE SEQUENCE [LARGE SCALE GENOMIC DNA]</scope>
    <source>
        <strain evidence="1">JCM 15548</strain>
    </source>
</reference>
<dbReference type="AlphaFoldDB" id="A0A0E9M205"/>
<dbReference type="EMBL" id="BAZW01000039">
    <property type="protein sequence ID" value="GAO31155.1"/>
    <property type="molecule type" value="Genomic_DNA"/>
</dbReference>
<organism evidence="1 2">
    <name type="scientific">Geofilum rubicundum JCM 15548</name>
    <dbReference type="NCBI Taxonomy" id="1236989"/>
    <lineage>
        <taxon>Bacteria</taxon>
        <taxon>Pseudomonadati</taxon>
        <taxon>Bacteroidota</taxon>
        <taxon>Bacteroidia</taxon>
        <taxon>Marinilabiliales</taxon>
        <taxon>Marinilabiliaceae</taxon>
        <taxon>Geofilum</taxon>
    </lineage>
</organism>
<comment type="caution">
    <text evidence="1">The sequence shown here is derived from an EMBL/GenBank/DDBJ whole genome shotgun (WGS) entry which is preliminary data.</text>
</comment>
<dbReference type="STRING" id="1236989.JCM15548_13492"/>
<sequence>MFFVLLLTIPLHLSQGQYHQTRNVINHNNCADFVSIHGSTNVNEFSFLQLLNERESPIRFHTQEGYITIQIPAHNFEAPIL</sequence>
<name>A0A0E9M205_9BACT</name>
<dbReference type="Proteomes" id="UP000032900">
    <property type="component" value="Unassembled WGS sequence"/>
</dbReference>